<protein>
    <submittedName>
        <fullName evidence="1">Sarcosine oxidase subunit gamma</fullName>
    </submittedName>
</protein>
<evidence type="ECO:0000313" key="1">
    <source>
        <dbReference type="EMBL" id="PVH27319.1"/>
    </source>
</evidence>
<gene>
    <name evidence="1" type="ORF">DDE20_18210</name>
</gene>
<comment type="caution">
    <text evidence="1">The sequence shown here is derived from an EMBL/GenBank/DDBJ whole genome shotgun (WGS) entry which is preliminary data.</text>
</comment>
<sequence length="190" mass="20395">MANPISALHEILRKVPSAGETAGVTLREIPSFHLTQIAAWPETLAEVSARVAQGLQEGGRAPAPGRVMALGDALMLRVEPLKYWLLSTDQPLQLPKISAEEGATLDISHARTLLSVSGPRAADLLMHYLPLDLREAAFAEGALASSAMHHVGVTLWRSGTEFHMALPRSFAATLTDLLCQSAQQYGLRLG</sequence>
<dbReference type="InterPro" id="IPR027266">
    <property type="entry name" value="TrmE/GcvT-like"/>
</dbReference>
<dbReference type="SUPFAM" id="SSF103025">
    <property type="entry name" value="Folate-binding domain"/>
    <property type="match status" value="1"/>
</dbReference>
<accession>A0A2T8HPF5</accession>
<evidence type="ECO:0000313" key="2">
    <source>
        <dbReference type="Proteomes" id="UP000245911"/>
    </source>
</evidence>
<dbReference type="EMBL" id="QDKM01000016">
    <property type="protein sequence ID" value="PVH27319.1"/>
    <property type="molecule type" value="Genomic_DNA"/>
</dbReference>
<dbReference type="Gene3D" id="3.30.1360.120">
    <property type="entry name" value="Probable tRNA modification gtpase trme, domain 1"/>
    <property type="match status" value="1"/>
</dbReference>
<name>A0A2T8HPF5_9RHOB</name>
<dbReference type="OrthoDB" id="7350722at2"/>
<organism evidence="1 2">
    <name type="scientific">Pararhodobacter oceanensis</name>
    <dbReference type="NCBI Taxonomy" id="2172121"/>
    <lineage>
        <taxon>Bacteria</taxon>
        <taxon>Pseudomonadati</taxon>
        <taxon>Pseudomonadota</taxon>
        <taxon>Alphaproteobacteria</taxon>
        <taxon>Rhodobacterales</taxon>
        <taxon>Paracoccaceae</taxon>
        <taxon>Pararhodobacter</taxon>
    </lineage>
</organism>
<dbReference type="Proteomes" id="UP000245911">
    <property type="component" value="Unassembled WGS sequence"/>
</dbReference>
<reference evidence="1 2" key="1">
    <citation type="submission" date="2018-04" db="EMBL/GenBank/DDBJ databases">
        <title>Pararhodobacter oceanense sp. nov., isolated from marine intertidal sediment.</title>
        <authorList>
            <person name="Wang X.-L."/>
            <person name="Du Z.-J."/>
        </authorList>
    </citation>
    <scope>NUCLEOTIDE SEQUENCE [LARGE SCALE GENOMIC DNA]</scope>
    <source>
        <strain evidence="1 2">AM505</strain>
    </source>
</reference>
<proteinExistence type="predicted"/>
<dbReference type="AlphaFoldDB" id="A0A2T8HPF5"/>
<keyword evidence="2" id="KW-1185">Reference proteome</keyword>
<dbReference type="Gene3D" id="3.30.70.1520">
    <property type="entry name" value="Heterotetrameric sarcosine oxidase"/>
    <property type="match status" value="1"/>
</dbReference>